<dbReference type="GO" id="GO:0005509">
    <property type="term" value="F:calcium ion binding"/>
    <property type="evidence" value="ECO:0007669"/>
    <property type="project" value="InterPro"/>
</dbReference>
<dbReference type="InterPro" id="IPR018247">
    <property type="entry name" value="EF_Hand_1_Ca_BS"/>
</dbReference>
<accession>Q7U816</accession>
<keyword evidence="3" id="KW-1185">Reference proteome</keyword>
<name>Q7U816_PARMW</name>
<dbReference type="RefSeq" id="WP_011127674.1">
    <property type="nucleotide sequence ID" value="NC_005070.1"/>
</dbReference>
<sequence length="153" mass="17946">MKVSVLVAAASANLLLVNGLAWSMPDQGSMRMYNQRMESLFLRLDSDGNGRLEHQELNGRPAFQRQLKRKTGRDFLLLEDIRTQKGTVRGQRLTRRFRGADRNSDRRLNRREAARLPWIERHFDGLDRNKDGHVTLEELWDLQRSLAPRQRRP</sequence>
<dbReference type="STRING" id="84588.SYNW0809"/>
<dbReference type="EMBL" id="BX569691">
    <property type="protein sequence ID" value="CAE07324.1"/>
    <property type="molecule type" value="Genomic_DNA"/>
</dbReference>
<reference evidence="2 3" key="1">
    <citation type="journal article" date="2003" name="Nature">
        <title>The genome of a motile marine Synechococcus.</title>
        <authorList>
            <person name="Palenik B."/>
            <person name="Brahamsha B."/>
            <person name="Larimer F."/>
            <person name="Land M."/>
            <person name="Hauser L."/>
            <person name="Chain P."/>
            <person name="Lamerdin J."/>
            <person name="Regala W."/>
            <person name="Allen E.A."/>
            <person name="McCarren J."/>
            <person name="Paulsen I."/>
            <person name="Dufresne A."/>
            <person name="Partensky F."/>
            <person name="Webb E."/>
            <person name="Waterbury J."/>
        </authorList>
    </citation>
    <scope>NUCLEOTIDE SEQUENCE [LARGE SCALE GENOMIC DNA]</scope>
    <source>
        <strain evidence="2 3">WH8102</strain>
    </source>
</reference>
<dbReference type="KEGG" id="syw:SYNW0809"/>
<evidence type="ECO:0000259" key="1">
    <source>
        <dbReference type="PROSITE" id="PS50222"/>
    </source>
</evidence>
<dbReference type="PROSITE" id="PS50222">
    <property type="entry name" value="EF_HAND_2"/>
    <property type="match status" value="1"/>
</dbReference>
<dbReference type="HOGENOM" id="CLU_133251_0_0_3"/>
<feature type="domain" description="EF-hand" evidence="1">
    <location>
        <begin position="114"/>
        <end position="149"/>
    </location>
</feature>
<gene>
    <name evidence="2" type="ordered locus">SYNW0809</name>
</gene>
<dbReference type="Proteomes" id="UP000001422">
    <property type="component" value="Chromosome"/>
</dbReference>
<dbReference type="Gene3D" id="1.10.238.10">
    <property type="entry name" value="EF-hand"/>
    <property type="match status" value="1"/>
</dbReference>
<dbReference type="AlphaFoldDB" id="Q7U816"/>
<dbReference type="InterPro" id="IPR011992">
    <property type="entry name" value="EF-hand-dom_pair"/>
</dbReference>
<organism evidence="2 3">
    <name type="scientific">Parasynechococcus marenigrum (strain WH8102)</name>
    <dbReference type="NCBI Taxonomy" id="84588"/>
    <lineage>
        <taxon>Bacteria</taxon>
        <taxon>Bacillati</taxon>
        <taxon>Cyanobacteriota</taxon>
        <taxon>Cyanophyceae</taxon>
        <taxon>Synechococcales</taxon>
        <taxon>Prochlorococcaceae</taxon>
        <taxon>Parasynechococcus</taxon>
        <taxon>Parasynechococcus marenigrum</taxon>
    </lineage>
</organism>
<protein>
    <recommendedName>
        <fullName evidence="1">EF-hand domain-containing protein</fullName>
    </recommendedName>
</protein>
<dbReference type="Pfam" id="PF13202">
    <property type="entry name" value="EF-hand_5"/>
    <property type="match status" value="2"/>
</dbReference>
<proteinExistence type="predicted"/>
<evidence type="ECO:0000313" key="2">
    <source>
        <dbReference type="EMBL" id="CAE07324.1"/>
    </source>
</evidence>
<dbReference type="PROSITE" id="PS00018">
    <property type="entry name" value="EF_HAND_1"/>
    <property type="match status" value="2"/>
</dbReference>
<evidence type="ECO:0000313" key="3">
    <source>
        <dbReference type="Proteomes" id="UP000001422"/>
    </source>
</evidence>
<dbReference type="SUPFAM" id="SSF47473">
    <property type="entry name" value="EF-hand"/>
    <property type="match status" value="1"/>
</dbReference>
<dbReference type="InterPro" id="IPR002048">
    <property type="entry name" value="EF_hand_dom"/>
</dbReference>
<dbReference type="eggNOG" id="COG5126">
    <property type="taxonomic scope" value="Bacteria"/>
</dbReference>